<evidence type="ECO:0000313" key="3">
    <source>
        <dbReference type="Proteomes" id="UP000663937"/>
    </source>
</evidence>
<feature type="transmembrane region" description="Helical" evidence="1">
    <location>
        <begin position="23"/>
        <end position="45"/>
    </location>
</feature>
<name>A0A8A4ZC72_9MICO</name>
<protein>
    <submittedName>
        <fullName evidence="2">Uncharacterized protein</fullName>
    </submittedName>
</protein>
<keyword evidence="1" id="KW-0472">Membrane</keyword>
<dbReference type="Proteomes" id="UP000663937">
    <property type="component" value="Chromosome"/>
</dbReference>
<keyword evidence="1" id="KW-0812">Transmembrane</keyword>
<feature type="transmembrane region" description="Helical" evidence="1">
    <location>
        <begin position="57"/>
        <end position="74"/>
    </location>
</feature>
<sequence length="142" mass="14809">MSASTQSSTAPGRTAARSRVSAVILRPLIATCVLLSAVAHLFLWADGMRAVDVVGPAFLLNGVGGIILGMLVVGWQHPLPLLGAMAFGAATLGAFIVSTTARGFFGVHETWNGVPQQLSAWSEIGAIVLSAAALVLERRRQF</sequence>
<dbReference type="RefSeq" id="WP_227423747.1">
    <property type="nucleotide sequence ID" value="NZ_CP071868.1"/>
</dbReference>
<reference evidence="2" key="1">
    <citation type="submission" date="2021-03" db="EMBL/GenBank/DDBJ databases">
        <title>Pengzhenrongella sicca gen. nov., sp. nov., a new member of suborder Micrococcineae isolated from High-Arctic tundra soil.</title>
        <authorList>
            <person name="Peng F."/>
        </authorList>
    </citation>
    <scope>NUCLEOTIDE SEQUENCE</scope>
    <source>
        <strain evidence="2">LRZ-2</strain>
    </source>
</reference>
<keyword evidence="3" id="KW-1185">Reference proteome</keyword>
<accession>A0A8A4ZC72</accession>
<gene>
    <name evidence="2" type="ORF">J4E96_19770</name>
</gene>
<dbReference type="KEGG" id="psic:J4E96_19770"/>
<keyword evidence="1" id="KW-1133">Transmembrane helix</keyword>
<feature type="transmembrane region" description="Helical" evidence="1">
    <location>
        <begin position="118"/>
        <end position="136"/>
    </location>
</feature>
<evidence type="ECO:0000313" key="2">
    <source>
        <dbReference type="EMBL" id="QTE29464.1"/>
    </source>
</evidence>
<organism evidence="2 3">
    <name type="scientific">Pengzhenrongella sicca</name>
    <dbReference type="NCBI Taxonomy" id="2819238"/>
    <lineage>
        <taxon>Bacteria</taxon>
        <taxon>Bacillati</taxon>
        <taxon>Actinomycetota</taxon>
        <taxon>Actinomycetes</taxon>
        <taxon>Micrococcales</taxon>
        <taxon>Pengzhenrongella</taxon>
    </lineage>
</organism>
<dbReference type="EMBL" id="CP071868">
    <property type="protein sequence ID" value="QTE29464.1"/>
    <property type="molecule type" value="Genomic_DNA"/>
</dbReference>
<evidence type="ECO:0000256" key="1">
    <source>
        <dbReference type="SAM" id="Phobius"/>
    </source>
</evidence>
<proteinExistence type="predicted"/>
<dbReference type="AlphaFoldDB" id="A0A8A4ZC72"/>
<feature type="transmembrane region" description="Helical" evidence="1">
    <location>
        <begin position="81"/>
        <end position="98"/>
    </location>
</feature>